<dbReference type="InterPro" id="IPR046341">
    <property type="entry name" value="SET_dom_sf"/>
</dbReference>
<reference evidence="1 2" key="1">
    <citation type="journal article" date="2023" name="Hortic Res">
        <title>Pangenome of water caltrop reveals structural variations and asymmetric subgenome divergence after allopolyploidization.</title>
        <authorList>
            <person name="Zhang X."/>
            <person name="Chen Y."/>
            <person name="Wang L."/>
            <person name="Yuan Y."/>
            <person name="Fang M."/>
            <person name="Shi L."/>
            <person name="Lu R."/>
            <person name="Comes H.P."/>
            <person name="Ma Y."/>
            <person name="Chen Y."/>
            <person name="Huang G."/>
            <person name="Zhou Y."/>
            <person name="Zheng Z."/>
            <person name="Qiu Y."/>
        </authorList>
    </citation>
    <scope>NUCLEOTIDE SEQUENCE [LARGE SCALE GENOMIC DNA]</scope>
    <source>
        <strain evidence="1">F231</strain>
    </source>
</reference>
<sequence length="624" mass="68077">MEMRAVDDVDIGRDLTPALLPLAHALHDSFLASHCSSCFSPLTAPLSPPPAPVSVSCVFYCSQVCYASDSTLHVSSGELQLLLCHSPSEDGDTSDLRAALRLLAALGDSSCGDGCQRIKGLLTNRHKLLAPETTNVKLASKIQRGAEAMAAARQSQKTSSNVYGDMKGTMLEEAVICAVLTNAVEVQDSGGRILGIAIYDTDFSWINHSCSPNTCYRFQFCASSNAAVQSLSKSMTWISPFHCGVKMNNSASVQSGLGREYAEYGPRIMLRSIKSIEKGAEVTVAYTDILQPKAVRLSELHIKYQFTCNCTRCSVDPPTYVDQILQNFHEATNVFPMETGGVSLNKDDAIEKLTDWMDDIVASYFSDGDAESCCLELEKLLTVRIVEEDLKSDIGKIGQRNHCLLLHPLHYLSIEAHTILASAYKVRGNLLCPPPAETDSHTWEASGLNRTSAAYSLLLAGSVHYLFCFEPSLIGSAANFWANAGESLLNLASRIPAYPSTENNKASTCSLANQPASHPSNMHASYADFQSTTDDFLKCMSHFAREIWDLLTHGCPYLQGIRDPINFNWLETTSDLYSRSVRDVSHHELLRSSAEKGMAIFQLGVHCALYGKFLSSICYGGGSH</sequence>
<dbReference type="PANTHER" id="PTHR47780:SF1">
    <property type="entry name" value="PROTEIN SET DOMAIN GROUP 41"/>
    <property type="match status" value="1"/>
</dbReference>
<name>A0AAN7RBD3_TRANT</name>
<dbReference type="PANTHER" id="PTHR47780">
    <property type="entry name" value="PROTEIN SET DOMAIN GROUP 41"/>
    <property type="match status" value="1"/>
</dbReference>
<evidence type="ECO:0008006" key="3">
    <source>
        <dbReference type="Google" id="ProtNLM"/>
    </source>
</evidence>
<evidence type="ECO:0000313" key="1">
    <source>
        <dbReference type="EMBL" id="KAK4794206.1"/>
    </source>
</evidence>
<protein>
    <recommendedName>
        <fullName evidence="3">SET domain-containing protein</fullName>
    </recommendedName>
</protein>
<dbReference type="EMBL" id="JAXQNO010000007">
    <property type="protein sequence ID" value="KAK4794206.1"/>
    <property type="molecule type" value="Genomic_DNA"/>
</dbReference>
<dbReference type="Proteomes" id="UP001346149">
    <property type="component" value="Unassembled WGS sequence"/>
</dbReference>
<evidence type="ECO:0000313" key="2">
    <source>
        <dbReference type="Proteomes" id="UP001346149"/>
    </source>
</evidence>
<dbReference type="AlphaFoldDB" id="A0AAN7RBD3"/>
<dbReference type="InterPro" id="IPR011990">
    <property type="entry name" value="TPR-like_helical_dom_sf"/>
</dbReference>
<dbReference type="SUPFAM" id="SSF82199">
    <property type="entry name" value="SET domain"/>
    <property type="match status" value="1"/>
</dbReference>
<proteinExistence type="predicted"/>
<keyword evidence="2" id="KW-1185">Reference proteome</keyword>
<organism evidence="1 2">
    <name type="scientific">Trapa natans</name>
    <name type="common">Water chestnut</name>
    <dbReference type="NCBI Taxonomy" id="22666"/>
    <lineage>
        <taxon>Eukaryota</taxon>
        <taxon>Viridiplantae</taxon>
        <taxon>Streptophyta</taxon>
        <taxon>Embryophyta</taxon>
        <taxon>Tracheophyta</taxon>
        <taxon>Spermatophyta</taxon>
        <taxon>Magnoliopsida</taxon>
        <taxon>eudicotyledons</taxon>
        <taxon>Gunneridae</taxon>
        <taxon>Pentapetalae</taxon>
        <taxon>rosids</taxon>
        <taxon>malvids</taxon>
        <taxon>Myrtales</taxon>
        <taxon>Lythraceae</taxon>
        <taxon>Trapa</taxon>
    </lineage>
</organism>
<gene>
    <name evidence="1" type="ORF">SAY86_012200</name>
</gene>
<dbReference type="Gene3D" id="1.25.40.10">
    <property type="entry name" value="Tetratricopeptide repeat domain"/>
    <property type="match status" value="1"/>
</dbReference>
<dbReference type="CDD" id="cd20071">
    <property type="entry name" value="SET_SMYD"/>
    <property type="match status" value="1"/>
</dbReference>
<accession>A0AAN7RBD3</accession>
<comment type="caution">
    <text evidence="1">The sequence shown here is derived from an EMBL/GenBank/DDBJ whole genome shotgun (WGS) entry which is preliminary data.</text>
</comment>
<dbReference type="Gene3D" id="2.170.270.10">
    <property type="entry name" value="SET domain"/>
    <property type="match status" value="1"/>
</dbReference>